<dbReference type="KEGG" id="spoa:EQM13_07290"/>
<accession>A0A410QC21</accession>
<sequence>MINVAFCDDDISFLNKVAPMAKEIFEKLKTSVSIYTFTNVSTLIKSFEQYNPYYDIVFLDIDMPVIDGKETARRLRLIDRKFKLIFITSFEQEVLNTFQYNVSDFLPKVSLRERMPSVIKRVVNTINEENPQFQIFKVNMTDDKIATIKIPLNDIMYIESINRKIYLHTKRETYLLHCYKFKDLFKHYIDLEFVDIHRTCIVNIKYIFSIDDYVRLDDGTTLPLSRRKKQDVLNKFLEKVCEVTKCGNC</sequence>
<evidence type="ECO:0000256" key="1">
    <source>
        <dbReference type="PROSITE-ProRule" id="PRU00169"/>
    </source>
</evidence>
<evidence type="ECO:0000259" key="2">
    <source>
        <dbReference type="PROSITE" id="PS50110"/>
    </source>
</evidence>
<dbReference type="InterPro" id="IPR046947">
    <property type="entry name" value="LytR-like"/>
</dbReference>
<dbReference type="OrthoDB" id="9802383at2"/>
<dbReference type="AlphaFoldDB" id="A0A410QC21"/>
<keyword evidence="5" id="KW-1185">Reference proteome</keyword>
<organism evidence="4 5">
    <name type="scientific">Acidilutibacter cellobiosedens</name>
    <dbReference type="NCBI Taxonomy" id="2507161"/>
    <lineage>
        <taxon>Bacteria</taxon>
        <taxon>Bacillati</taxon>
        <taxon>Bacillota</taxon>
        <taxon>Tissierellia</taxon>
        <taxon>Tissierellales</taxon>
        <taxon>Acidilutibacteraceae</taxon>
        <taxon>Acidilutibacter</taxon>
    </lineage>
</organism>
<feature type="domain" description="Response regulatory" evidence="2">
    <location>
        <begin position="3"/>
        <end position="123"/>
    </location>
</feature>
<dbReference type="InterPro" id="IPR011006">
    <property type="entry name" value="CheY-like_superfamily"/>
</dbReference>
<dbReference type="Gene3D" id="3.40.50.2300">
    <property type="match status" value="1"/>
</dbReference>
<evidence type="ECO:0000259" key="3">
    <source>
        <dbReference type="PROSITE" id="PS50930"/>
    </source>
</evidence>
<name>A0A410QC21_9FIRM</name>
<evidence type="ECO:0000313" key="4">
    <source>
        <dbReference type="EMBL" id="QAT61394.1"/>
    </source>
</evidence>
<dbReference type="RefSeq" id="WP_128752340.1">
    <property type="nucleotide sequence ID" value="NZ_CP035282.1"/>
</dbReference>
<dbReference type="SMART" id="SM00850">
    <property type="entry name" value="LytTR"/>
    <property type="match status" value="1"/>
</dbReference>
<evidence type="ECO:0000313" key="5">
    <source>
        <dbReference type="Proteomes" id="UP000287969"/>
    </source>
</evidence>
<dbReference type="Proteomes" id="UP000287969">
    <property type="component" value="Chromosome"/>
</dbReference>
<dbReference type="Pfam" id="PF04397">
    <property type="entry name" value="LytTR"/>
    <property type="match status" value="1"/>
</dbReference>
<gene>
    <name evidence="4" type="ORF">EQM13_07290</name>
</gene>
<proteinExistence type="predicted"/>
<keyword evidence="1" id="KW-0597">Phosphoprotein</keyword>
<dbReference type="Pfam" id="PF00072">
    <property type="entry name" value="Response_reg"/>
    <property type="match status" value="1"/>
</dbReference>
<dbReference type="InterPro" id="IPR001789">
    <property type="entry name" value="Sig_transdc_resp-reg_receiver"/>
</dbReference>
<protein>
    <submittedName>
        <fullName evidence="4">Response regulator transcription factor</fullName>
    </submittedName>
</protein>
<feature type="domain" description="HTH LytTR-type" evidence="3">
    <location>
        <begin position="143"/>
        <end position="238"/>
    </location>
</feature>
<dbReference type="InterPro" id="IPR007492">
    <property type="entry name" value="LytTR_DNA-bd_dom"/>
</dbReference>
<dbReference type="EMBL" id="CP035282">
    <property type="protein sequence ID" value="QAT61394.1"/>
    <property type="molecule type" value="Genomic_DNA"/>
</dbReference>
<dbReference type="GO" id="GO:0000156">
    <property type="term" value="F:phosphorelay response regulator activity"/>
    <property type="evidence" value="ECO:0007669"/>
    <property type="project" value="InterPro"/>
</dbReference>
<dbReference type="PANTHER" id="PTHR37299">
    <property type="entry name" value="TRANSCRIPTIONAL REGULATOR-RELATED"/>
    <property type="match status" value="1"/>
</dbReference>
<dbReference type="SUPFAM" id="SSF52172">
    <property type="entry name" value="CheY-like"/>
    <property type="match status" value="1"/>
</dbReference>
<dbReference type="PANTHER" id="PTHR37299:SF1">
    <property type="entry name" value="STAGE 0 SPORULATION PROTEIN A HOMOLOG"/>
    <property type="match status" value="1"/>
</dbReference>
<dbReference type="GO" id="GO:0003677">
    <property type="term" value="F:DNA binding"/>
    <property type="evidence" value="ECO:0007669"/>
    <property type="project" value="InterPro"/>
</dbReference>
<dbReference type="PROSITE" id="PS50930">
    <property type="entry name" value="HTH_LYTTR"/>
    <property type="match status" value="1"/>
</dbReference>
<dbReference type="Gene3D" id="2.40.50.1020">
    <property type="entry name" value="LytTr DNA-binding domain"/>
    <property type="match status" value="1"/>
</dbReference>
<dbReference type="PROSITE" id="PS50110">
    <property type="entry name" value="RESPONSE_REGULATORY"/>
    <property type="match status" value="1"/>
</dbReference>
<feature type="modified residue" description="4-aspartylphosphate" evidence="1">
    <location>
        <position position="60"/>
    </location>
</feature>
<reference evidence="5" key="1">
    <citation type="submission" date="2019-01" db="EMBL/GenBank/DDBJ databases">
        <title>Draft genomes of a novel of Sporanaerobacter strains.</title>
        <authorList>
            <person name="Ma S."/>
        </authorList>
    </citation>
    <scope>NUCLEOTIDE SEQUENCE [LARGE SCALE GENOMIC DNA]</scope>
    <source>
        <strain evidence="5">NJN-17</strain>
    </source>
</reference>
<dbReference type="SMART" id="SM00448">
    <property type="entry name" value="REC"/>
    <property type="match status" value="1"/>
</dbReference>